<reference evidence="3" key="1">
    <citation type="submission" date="2019-03" db="EMBL/GenBank/DDBJ databases">
        <authorList>
            <consortium name="Pathogen Informatics"/>
        </authorList>
    </citation>
    <scope>NUCLEOTIDE SEQUENCE</scope>
    <source>
        <strain evidence="3">5012STDY7626466</strain>
    </source>
</reference>
<evidence type="ECO:0000259" key="2">
    <source>
        <dbReference type="Pfam" id="PF00345"/>
    </source>
</evidence>
<feature type="domain" description="Pili assembly chaperone N-terminal" evidence="2">
    <location>
        <begin position="28"/>
        <end position="155"/>
    </location>
</feature>
<dbReference type="Pfam" id="PF00345">
    <property type="entry name" value="PapD_N"/>
    <property type="match status" value="1"/>
</dbReference>
<gene>
    <name evidence="3" type="primary">matC_2</name>
    <name evidence="3" type="ORF">SAMEA4873656_04137</name>
</gene>
<evidence type="ECO:0000256" key="1">
    <source>
        <dbReference type="SAM" id="SignalP"/>
    </source>
</evidence>
<dbReference type="InterPro" id="IPR008962">
    <property type="entry name" value="PapD-like_sf"/>
</dbReference>
<dbReference type="AlphaFoldDB" id="A0A486TDM4"/>
<dbReference type="InterPro" id="IPR013783">
    <property type="entry name" value="Ig-like_fold"/>
</dbReference>
<organism evidence="3">
    <name type="scientific">Klebsiella pneumoniae</name>
    <dbReference type="NCBI Taxonomy" id="573"/>
    <lineage>
        <taxon>Bacteria</taxon>
        <taxon>Pseudomonadati</taxon>
        <taxon>Pseudomonadota</taxon>
        <taxon>Gammaproteobacteria</taxon>
        <taxon>Enterobacterales</taxon>
        <taxon>Enterobacteriaceae</taxon>
        <taxon>Klebsiella/Raoultella group</taxon>
        <taxon>Klebsiella</taxon>
        <taxon>Klebsiella pneumoniae complex</taxon>
    </lineage>
</organism>
<dbReference type="SUPFAM" id="SSF49354">
    <property type="entry name" value="PapD-like"/>
    <property type="match status" value="1"/>
</dbReference>
<feature type="signal peptide" evidence="1">
    <location>
        <begin position="1"/>
        <end position="27"/>
    </location>
</feature>
<dbReference type="EMBL" id="CAAHCZ010000008">
    <property type="protein sequence ID" value="VGM24290.1"/>
    <property type="molecule type" value="Genomic_DNA"/>
</dbReference>
<dbReference type="GO" id="GO:0030288">
    <property type="term" value="C:outer membrane-bounded periplasmic space"/>
    <property type="evidence" value="ECO:0007669"/>
    <property type="project" value="InterPro"/>
</dbReference>
<dbReference type="GO" id="GO:0071555">
    <property type="term" value="P:cell wall organization"/>
    <property type="evidence" value="ECO:0007669"/>
    <property type="project" value="InterPro"/>
</dbReference>
<keyword evidence="1" id="KW-0732">Signal</keyword>
<name>A0A486TDM4_KLEPN</name>
<evidence type="ECO:0000313" key="3">
    <source>
        <dbReference type="EMBL" id="VGM24290.1"/>
    </source>
</evidence>
<dbReference type="Gene3D" id="2.60.40.10">
    <property type="entry name" value="Immunoglobulins"/>
    <property type="match status" value="1"/>
</dbReference>
<feature type="chain" id="PRO_5030095621" evidence="1">
    <location>
        <begin position="28"/>
        <end position="236"/>
    </location>
</feature>
<dbReference type="InterPro" id="IPR016147">
    <property type="entry name" value="Pili_assmbl_chaperone_N"/>
</dbReference>
<sequence length="236" mass="26524">MSRRRGATLTKALLTVGCLLVAPLAQAISVGNLTFSLPAEADFASKRVVNNNKSARLYRIAVSAIDRPGGSEVRSRAVDGELLFAPRQLALQAGESEYFKFYYHGPRDNRERYYRVSFREIPTRNLTRRSPTGGEVSMEPVVVMDTILVVRPREVQFKWSFDKVAGTVSNTGNTWFKLLIKPGCDSTEEEGDAWYLRPGDVVRQPALRQPGNHYLVYNDKFIKISDTCPLKPRPAE</sequence>
<proteinExistence type="predicted"/>
<accession>A0A486TDM4</accession>
<protein>
    <submittedName>
        <fullName evidence="3">CFA/I fimbrial chaperone</fullName>
    </submittedName>
</protein>